<dbReference type="Proteomes" id="UP001341840">
    <property type="component" value="Unassembled WGS sequence"/>
</dbReference>
<comment type="similarity">
    <text evidence="2">Belongs to the JARID1 histone demethylase family.</text>
</comment>
<keyword evidence="4" id="KW-0805">Transcription regulation</keyword>
<dbReference type="PROSITE" id="PS50089">
    <property type="entry name" value="ZF_RING_2"/>
    <property type="match status" value="1"/>
</dbReference>
<evidence type="ECO:0000313" key="10">
    <source>
        <dbReference type="EMBL" id="MED6213932.1"/>
    </source>
</evidence>
<accession>A0ABU6YU83</accession>
<dbReference type="Gene3D" id="2.60.120.650">
    <property type="entry name" value="Cupin"/>
    <property type="match status" value="1"/>
</dbReference>
<evidence type="ECO:0000256" key="3">
    <source>
        <dbReference type="ARBA" id="ARBA00022723"/>
    </source>
</evidence>
<name>A0ABU6YU83_9FABA</name>
<proteinExistence type="inferred from homology"/>
<feature type="region of interest" description="Disordered" evidence="8">
    <location>
        <begin position="1"/>
        <end position="106"/>
    </location>
</feature>
<organism evidence="10 11">
    <name type="scientific">Stylosanthes scabra</name>
    <dbReference type="NCBI Taxonomy" id="79078"/>
    <lineage>
        <taxon>Eukaryota</taxon>
        <taxon>Viridiplantae</taxon>
        <taxon>Streptophyta</taxon>
        <taxon>Embryophyta</taxon>
        <taxon>Tracheophyta</taxon>
        <taxon>Spermatophyta</taxon>
        <taxon>Magnoliopsida</taxon>
        <taxon>eudicotyledons</taxon>
        <taxon>Gunneridae</taxon>
        <taxon>Pentapetalae</taxon>
        <taxon>rosids</taxon>
        <taxon>fabids</taxon>
        <taxon>Fabales</taxon>
        <taxon>Fabaceae</taxon>
        <taxon>Papilionoideae</taxon>
        <taxon>50 kb inversion clade</taxon>
        <taxon>dalbergioids sensu lato</taxon>
        <taxon>Dalbergieae</taxon>
        <taxon>Pterocarpus clade</taxon>
        <taxon>Stylosanthes</taxon>
    </lineage>
</organism>
<evidence type="ECO:0000256" key="4">
    <source>
        <dbReference type="ARBA" id="ARBA00023015"/>
    </source>
</evidence>
<comment type="subcellular location">
    <subcellularLocation>
        <location evidence="1">Nucleus</location>
    </subcellularLocation>
</comment>
<evidence type="ECO:0000256" key="8">
    <source>
        <dbReference type="SAM" id="MobiDB-lite"/>
    </source>
</evidence>
<protein>
    <recommendedName>
        <fullName evidence="9">RING-type domain-containing protein</fullName>
    </recommendedName>
</protein>
<evidence type="ECO:0000256" key="2">
    <source>
        <dbReference type="ARBA" id="ARBA00006801"/>
    </source>
</evidence>
<dbReference type="InterPro" id="IPR001841">
    <property type="entry name" value="Znf_RING"/>
</dbReference>
<evidence type="ECO:0000256" key="7">
    <source>
        <dbReference type="PROSITE-ProRule" id="PRU00175"/>
    </source>
</evidence>
<gene>
    <name evidence="10" type="ORF">PIB30_098233</name>
</gene>
<dbReference type="EMBL" id="JASCZI010244146">
    <property type="protein sequence ID" value="MED6213932.1"/>
    <property type="molecule type" value="Genomic_DNA"/>
</dbReference>
<keyword evidence="7" id="KW-0863">Zinc-finger</keyword>
<dbReference type="InterPro" id="IPR045109">
    <property type="entry name" value="LSDs-like"/>
</dbReference>
<feature type="compositionally biased region" description="Basic residues" evidence="8">
    <location>
        <begin position="73"/>
        <end position="82"/>
    </location>
</feature>
<keyword evidence="5" id="KW-0804">Transcription</keyword>
<evidence type="ECO:0000256" key="6">
    <source>
        <dbReference type="ARBA" id="ARBA00023242"/>
    </source>
</evidence>
<keyword evidence="7" id="KW-0862">Zinc</keyword>
<feature type="non-terminal residue" evidence="10">
    <location>
        <position position="699"/>
    </location>
</feature>
<evidence type="ECO:0000259" key="9">
    <source>
        <dbReference type="PROSITE" id="PS50089"/>
    </source>
</evidence>
<feature type="region of interest" description="Disordered" evidence="8">
    <location>
        <begin position="119"/>
        <end position="275"/>
    </location>
</feature>
<dbReference type="PANTHER" id="PTHR12549:SF11">
    <property type="entry name" value="LYSINE-SPECIFIC DEMETHYLASE JMJ25"/>
    <property type="match status" value="1"/>
</dbReference>
<dbReference type="PANTHER" id="PTHR12549">
    <property type="entry name" value="JMJC DOMAIN-CONTAINING HISTONE DEMETHYLATION PROTEIN"/>
    <property type="match status" value="1"/>
</dbReference>
<keyword evidence="6" id="KW-0539">Nucleus</keyword>
<dbReference type="SUPFAM" id="SSF57850">
    <property type="entry name" value="RING/U-box"/>
    <property type="match status" value="1"/>
</dbReference>
<keyword evidence="11" id="KW-1185">Reference proteome</keyword>
<evidence type="ECO:0000256" key="5">
    <source>
        <dbReference type="ARBA" id="ARBA00023163"/>
    </source>
</evidence>
<feature type="compositionally biased region" description="Basic residues" evidence="8">
    <location>
        <begin position="132"/>
        <end position="141"/>
    </location>
</feature>
<keyword evidence="3" id="KW-0479">Metal-binding</keyword>
<feature type="compositionally biased region" description="Basic residues" evidence="8">
    <location>
        <begin position="192"/>
        <end position="208"/>
    </location>
</feature>
<evidence type="ECO:0000256" key="1">
    <source>
        <dbReference type="ARBA" id="ARBA00004123"/>
    </source>
</evidence>
<dbReference type="InterPro" id="IPR018866">
    <property type="entry name" value="Znf-4CXXC_R1"/>
</dbReference>
<comment type="caution">
    <text evidence="10">The sequence shown here is derived from an EMBL/GenBank/DDBJ whole genome shotgun (WGS) entry which is preliminary data.</text>
</comment>
<evidence type="ECO:0000313" key="11">
    <source>
        <dbReference type="Proteomes" id="UP001341840"/>
    </source>
</evidence>
<feature type="domain" description="RING-type" evidence="9">
    <location>
        <begin position="304"/>
        <end position="353"/>
    </location>
</feature>
<dbReference type="Pfam" id="PF10497">
    <property type="entry name" value="zf-4CXXC_R1"/>
    <property type="match status" value="1"/>
</dbReference>
<reference evidence="10 11" key="1">
    <citation type="journal article" date="2023" name="Plants (Basel)">
        <title>Bridging the Gap: Combining Genomics and Transcriptomics Approaches to Understand Stylosanthes scabra, an Orphan Legume from the Brazilian Caatinga.</title>
        <authorList>
            <person name="Ferreira-Neto J.R.C."/>
            <person name="da Silva M.D."/>
            <person name="Binneck E."/>
            <person name="de Melo N.F."/>
            <person name="da Silva R.H."/>
            <person name="de Melo A.L.T.M."/>
            <person name="Pandolfi V."/>
            <person name="Bustamante F.O."/>
            <person name="Brasileiro-Vidal A.C."/>
            <person name="Benko-Iseppon A.M."/>
        </authorList>
    </citation>
    <scope>NUCLEOTIDE SEQUENCE [LARGE SCALE GENOMIC DNA]</scope>
    <source>
        <tissue evidence="10">Leaves</tissue>
    </source>
</reference>
<feature type="compositionally biased region" description="Basic and acidic residues" evidence="8">
    <location>
        <begin position="83"/>
        <end position="101"/>
    </location>
</feature>
<sequence length="699" mass="79164">MDPSLQPEMPLSDKVPNFDEGDSVHHRQTSALTEEPVPEGAEGVNVDEKEQLLNSGDIGSEDCSRVQEVTVTGKKRGRKPKPKKEMPEAIEIERNNKKDDDSAAMTVKTRVRTWVQSYAENAHEEEDNEGVKKKRGRKPKNQKKEEQPSNENDASIVEDELKPSTVILKKEEQPSNENDVPIVEDANGDAPKKKRGRVGGRTRGGGRKKGGDRNPGDSENGDAPTKTPGRKRKNLYGEEKCDDEKMENEELGSDSNAQINAEATSDSLEKSENKGRYSLRNIRKVKMEEAPKVKKNIKFTEEECLMCHQCQRNDKGGVVRCKKCNRKRYCLPCIANWYPHMKPDDFVECPVCRNNCNCKACLRSTDLIKELKENRGKSSHHKRVDFSLYLLKCILPYIKQLDKEQTAEKEFEAKRQGVSPLELKIEKANFTLKERVYCDNCKTSIFDYHRSCETCPFDLCLSCCHELRKGQLIGGADPMEWGFVQHDIGYLHGIVQKKRKPNGSRFQTQGEAQGSQVIPEPHANANIEDRGWSRAGWHAESDGSIPCPKVTEECCSRFLELKSILGRNFISELVHKADELAEAYKLEDSVENPDSCCSCLAMANTDDKNKNTRKAASREDSSDDFLYCPSAEDLKHDGVKHFQWHWSKGEPVIVSNVLDCKNGLSWEPLVMWRAFRQITNTKGAIHLDVKAIDCLDWCE</sequence>
<feature type="compositionally biased region" description="Polar residues" evidence="8">
    <location>
        <begin position="253"/>
        <end position="266"/>
    </location>
</feature>